<feature type="compositionally biased region" description="Pro residues" evidence="1">
    <location>
        <begin position="427"/>
        <end position="436"/>
    </location>
</feature>
<dbReference type="EMBL" id="GG663751">
    <property type="protein sequence ID" value="EEH51221.1"/>
    <property type="molecule type" value="Genomic_DNA"/>
</dbReference>
<dbReference type="PANTHER" id="PTHR28601:SF1">
    <property type="entry name" value="COILED-COIL DOMAIN-CONTAINING PROTEIN 24"/>
    <property type="match status" value="1"/>
</dbReference>
<evidence type="ECO:0000256" key="1">
    <source>
        <dbReference type="SAM" id="MobiDB-lite"/>
    </source>
</evidence>
<proteinExistence type="predicted"/>
<dbReference type="OMA" id="PEREINW"/>
<feature type="compositionally biased region" description="Low complexity" evidence="1">
    <location>
        <begin position="235"/>
        <end position="249"/>
    </location>
</feature>
<dbReference type="Pfam" id="PF15669">
    <property type="entry name" value="CCDC24"/>
    <property type="match status" value="1"/>
</dbReference>
<sequence length="463" mass="48167">MGVLDSLDALDAPSTAVPADELRQVKTLLWDIVRVNVAPAEVDEVKRALGTAAVDDNAQLMEEASALATIVGEVRRDVDDGAVARRLYENPARALVEGELRLLVKSIRRTASGDLAEGSGRPPSGRPRSLAARQETEEPEREINWADIGGGGVDDPTRVVDPPKPPPRGAGVDSLLGDALGPAMDARTEKLLVATAKERAMLEYVVGGADALSIRAGTPRTPPSRPASRCHSSRPPSSAGSHTSGAGAPESDGSSSVISDPAAAVARVGADRVTIFDVDAVAAPLRELLIEERAALLDDVEYLRRCLEEEAEIGRRVRAPPPDVTELRNYGAKLRGVLENERERAAHVAKVEKMLAAAPSDGAKKLGRVGKLRSLAKTLHADVGGGGGGDDASARMRDGGDDTSARTRDGVASPEPPAAAPARALIPAPPPAPPPIGARRQPGSGGAPSRPPLGGRRIVVSKT</sequence>
<dbReference type="Proteomes" id="UP000001876">
    <property type="component" value="Unassembled WGS sequence"/>
</dbReference>
<evidence type="ECO:0000313" key="2">
    <source>
        <dbReference type="EMBL" id="EEH51221.1"/>
    </source>
</evidence>
<dbReference type="AlphaFoldDB" id="C1N8Q5"/>
<dbReference type="GeneID" id="9689929"/>
<dbReference type="PANTHER" id="PTHR28601">
    <property type="entry name" value="COILED-COIL DOMAIN-CONTAINING PROTEIN 24"/>
    <property type="match status" value="1"/>
</dbReference>
<feature type="region of interest" description="Disordered" evidence="1">
    <location>
        <begin position="214"/>
        <end position="257"/>
    </location>
</feature>
<dbReference type="RefSeq" id="XP_003064316.1">
    <property type="nucleotide sequence ID" value="XM_003064270.1"/>
</dbReference>
<feature type="compositionally biased region" description="Basic and acidic residues" evidence="1">
    <location>
        <begin position="392"/>
        <end position="409"/>
    </location>
</feature>
<keyword evidence="3" id="KW-1185">Reference proteome</keyword>
<reference evidence="2 3" key="1">
    <citation type="journal article" date="2009" name="Science">
        <title>Green evolution and dynamic adaptations revealed by genomes of the marine picoeukaryotes Micromonas.</title>
        <authorList>
            <person name="Worden A.Z."/>
            <person name="Lee J.H."/>
            <person name="Mock T."/>
            <person name="Rouze P."/>
            <person name="Simmons M.P."/>
            <person name="Aerts A.L."/>
            <person name="Allen A.E."/>
            <person name="Cuvelier M.L."/>
            <person name="Derelle E."/>
            <person name="Everett M.V."/>
            <person name="Foulon E."/>
            <person name="Grimwood J."/>
            <person name="Gundlach H."/>
            <person name="Henrissat B."/>
            <person name="Napoli C."/>
            <person name="McDonald S.M."/>
            <person name="Parker M.S."/>
            <person name="Rombauts S."/>
            <person name="Salamov A."/>
            <person name="Von Dassow P."/>
            <person name="Badger J.H."/>
            <person name="Coutinho P.M."/>
            <person name="Demir E."/>
            <person name="Dubchak I."/>
            <person name="Gentemann C."/>
            <person name="Eikrem W."/>
            <person name="Gready J.E."/>
            <person name="John U."/>
            <person name="Lanier W."/>
            <person name="Lindquist E.A."/>
            <person name="Lucas S."/>
            <person name="Mayer K.F."/>
            <person name="Moreau H."/>
            <person name="Not F."/>
            <person name="Otillar R."/>
            <person name="Panaud O."/>
            <person name="Pangilinan J."/>
            <person name="Paulsen I."/>
            <person name="Piegu B."/>
            <person name="Poliakov A."/>
            <person name="Robbens S."/>
            <person name="Schmutz J."/>
            <person name="Toulza E."/>
            <person name="Wyss T."/>
            <person name="Zelensky A."/>
            <person name="Zhou K."/>
            <person name="Armbrust E.V."/>
            <person name="Bhattacharya D."/>
            <person name="Goodenough U.W."/>
            <person name="Van de Peer Y."/>
            <person name="Grigoriev I.V."/>
        </authorList>
    </citation>
    <scope>NUCLEOTIDE SEQUENCE [LARGE SCALE GENOMIC DNA]</scope>
    <source>
        <strain evidence="2 3">CCMP1545</strain>
    </source>
</reference>
<feature type="compositionally biased region" description="Low complexity" evidence="1">
    <location>
        <begin position="118"/>
        <end position="129"/>
    </location>
</feature>
<dbReference type="KEGG" id="mpp:MICPUCDRAFT_66466"/>
<organism evidence="3">
    <name type="scientific">Micromonas pusilla (strain CCMP1545)</name>
    <name type="common">Picoplanktonic green alga</name>
    <dbReference type="NCBI Taxonomy" id="564608"/>
    <lineage>
        <taxon>Eukaryota</taxon>
        <taxon>Viridiplantae</taxon>
        <taxon>Chlorophyta</taxon>
        <taxon>Mamiellophyceae</taxon>
        <taxon>Mamiellales</taxon>
        <taxon>Mamiellaceae</taxon>
        <taxon>Micromonas</taxon>
    </lineage>
</organism>
<evidence type="ECO:0000313" key="3">
    <source>
        <dbReference type="Proteomes" id="UP000001876"/>
    </source>
</evidence>
<accession>C1N8Q5</accession>
<name>C1N8Q5_MICPC</name>
<protein>
    <submittedName>
        <fullName evidence="2">Predicted protein</fullName>
    </submittedName>
</protein>
<gene>
    <name evidence="2" type="ORF">MICPUCDRAFT_66466</name>
</gene>
<dbReference type="OrthoDB" id="548304at2759"/>
<feature type="region of interest" description="Disordered" evidence="1">
    <location>
        <begin position="380"/>
        <end position="463"/>
    </location>
</feature>
<feature type="region of interest" description="Disordered" evidence="1">
    <location>
        <begin position="113"/>
        <end position="176"/>
    </location>
</feature>
<dbReference type="InterPro" id="IPR031367">
    <property type="entry name" value="CCDC24"/>
</dbReference>